<dbReference type="RefSeq" id="WP_065997945.1">
    <property type="nucleotide sequence ID" value="NZ_MDEO01000033.1"/>
</dbReference>
<evidence type="ECO:0000313" key="2">
    <source>
        <dbReference type="Proteomes" id="UP000094412"/>
    </source>
</evidence>
<protein>
    <submittedName>
        <fullName evidence="1">Uncharacterized protein</fullName>
    </submittedName>
</protein>
<dbReference type="EMBL" id="MDEO01000033">
    <property type="protein sequence ID" value="OCX16105.1"/>
    <property type="molecule type" value="Genomic_DNA"/>
</dbReference>
<name>A0A1C2DN99_9HYPH</name>
<comment type="caution">
    <text evidence="1">The sequence shown here is derived from an EMBL/GenBank/DDBJ whole genome shotgun (WGS) entry which is preliminary data.</text>
</comment>
<proteinExistence type="predicted"/>
<dbReference type="Proteomes" id="UP000094412">
    <property type="component" value="Unassembled WGS sequence"/>
</dbReference>
<gene>
    <name evidence="1" type="ORF">QV13_14610</name>
</gene>
<sequence length="166" mass="18232">MQPWSKRVTEEAYLFNPAFCATLLAKTADDYTKKAGRPFPFALAFLILPIVLHQGTRRALPSSTVTSLLPWIQDNREQLVDFANRVTRLSAITREAVVFGAQHQTLALADSGDLTVGAKRQSVTEKRTALFTAEARECVDRAGFLGRWFAAAGTTATIYAAWGVTP</sequence>
<keyword evidence="2" id="KW-1185">Reference proteome</keyword>
<dbReference type="InterPro" id="IPR045390">
    <property type="entry name" value="ABC-3C_MC3"/>
</dbReference>
<organism evidence="1 2">
    <name type="scientific">Mesorhizobium hungaricum</name>
    <dbReference type="NCBI Taxonomy" id="1566387"/>
    <lineage>
        <taxon>Bacteria</taxon>
        <taxon>Pseudomonadati</taxon>
        <taxon>Pseudomonadota</taxon>
        <taxon>Alphaproteobacteria</taxon>
        <taxon>Hyphomicrobiales</taxon>
        <taxon>Phyllobacteriaceae</taxon>
        <taxon>Mesorhizobium</taxon>
    </lineage>
</organism>
<accession>A0A1C2DN99</accession>
<dbReference type="AlphaFoldDB" id="A0A1C2DN99"/>
<reference evidence="1 2" key="1">
    <citation type="submission" date="2016-08" db="EMBL/GenBank/DDBJ databases">
        <title>Whole genome sequence of Mesorhizobium sp. strain UASWS1009 isolated from industrial sewage.</title>
        <authorList>
            <person name="Crovadore J."/>
            <person name="Calmin G."/>
            <person name="Chablais R."/>
            <person name="Cochard B."/>
            <person name="Lefort F."/>
        </authorList>
    </citation>
    <scope>NUCLEOTIDE SEQUENCE [LARGE SCALE GENOMIC DNA]</scope>
    <source>
        <strain evidence="1 2">UASWS1009</strain>
    </source>
</reference>
<dbReference type="Pfam" id="PF20131">
    <property type="entry name" value="MC3"/>
    <property type="match status" value="1"/>
</dbReference>
<dbReference type="STRING" id="1566387.QV13_14610"/>
<dbReference type="OrthoDB" id="7596199at2"/>
<evidence type="ECO:0000313" key="1">
    <source>
        <dbReference type="EMBL" id="OCX16105.1"/>
    </source>
</evidence>